<dbReference type="AlphaFoldDB" id="A0AAU9PLV3"/>
<evidence type="ECO:0000313" key="1">
    <source>
        <dbReference type="EMBL" id="CAH1451370.1"/>
    </source>
</evidence>
<keyword evidence="2" id="KW-1185">Reference proteome</keyword>
<reference evidence="1 2" key="1">
    <citation type="submission" date="2022-01" db="EMBL/GenBank/DDBJ databases">
        <authorList>
            <person name="Xiong W."/>
            <person name="Schranz E."/>
        </authorList>
    </citation>
    <scope>NUCLEOTIDE SEQUENCE [LARGE SCALE GENOMIC DNA]</scope>
</reference>
<protein>
    <submittedName>
        <fullName evidence="1">Uncharacterized protein</fullName>
    </submittedName>
</protein>
<evidence type="ECO:0000313" key="2">
    <source>
        <dbReference type="Proteomes" id="UP001157418"/>
    </source>
</evidence>
<gene>
    <name evidence="1" type="ORF">LVIROSA_LOCUS36731</name>
</gene>
<accession>A0AAU9PLV3</accession>
<sequence length="103" mass="11567">MECILGVLFDVFCHVFPSLFYRYLFYLPPPSISFTASLSTAYGFKFKPGFSASDSDREEIFHSSFFLTSTLHLSRSSPLFILPAQKRAAVDPPADMPATLMDN</sequence>
<comment type="caution">
    <text evidence="1">The sequence shown here is derived from an EMBL/GenBank/DDBJ whole genome shotgun (WGS) entry which is preliminary data.</text>
</comment>
<dbReference type="EMBL" id="CAKMRJ010005745">
    <property type="protein sequence ID" value="CAH1451370.1"/>
    <property type="molecule type" value="Genomic_DNA"/>
</dbReference>
<dbReference type="Proteomes" id="UP001157418">
    <property type="component" value="Unassembled WGS sequence"/>
</dbReference>
<name>A0AAU9PLV3_9ASTR</name>
<organism evidence="1 2">
    <name type="scientific">Lactuca virosa</name>
    <dbReference type="NCBI Taxonomy" id="75947"/>
    <lineage>
        <taxon>Eukaryota</taxon>
        <taxon>Viridiplantae</taxon>
        <taxon>Streptophyta</taxon>
        <taxon>Embryophyta</taxon>
        <taxon>Tracheophyta</taxon>
        <taxon>Spermatophyta</taxon>
        <taxon>Magnoliopsida</taxon>
        <taxon>eudicotyledons</taxon>
        <taxon>Gunneridae</taxon>
        <taxon>Pentapetalae</taxon>
        <taxon>asterids</taxon>
        <taxon>campanulids</taxon>
        <taxon>Asterales</taxon>
        <taxon>Asteraceae</taxon>
        <taxon>Cichorioideae</taxon>
        <taxon>Cichorieae</taxon>
        <taxon>Lactucinae</taxon>
        <taxon>Lactuca</taxon>
    </lineage>
</organism>
<proteinExistence type="predicted"/>